<gene>
    <name evidence="2" type="ORF">FTJAE_8990</name>
</gene>
<comment type="caution">
    <text evidence="2">The sequence shown here is derived from an EMBL/GenBank/DDBJ whole genome shotgun (WGS) entry which is preliminary data.</text>
</comment>
<name>A0A8H5VMT9_9HYPO</name>
<dbReference type="AlphaFoldDB" id="A0A8H5VMT9"/>
<evidence type="ECO:0000313" key="2">
    <source>
        <dbReference type="EMBL" id="KAF5628115.1"/>
    </source>
</evidence>
<sequence length="407" mass="46581">MESFQVDLIEPPKIPTPTTHLSPLKYEKLPTPTSIRLLKIDPLPSIKDDLDFFRPITCSLVIKDLNNRPRYDALSYTWGDPLGREWSSSDSTAPGGWATTPFGITCNGQRVNITTNLHTALIALRYHLTKSRGSSISTPLSNMSEYIWIDQICINQTDIVEKNSQVQLMGQIYRKCAAVQIWLGGHQKDISDLLYAYRFIQRFQPLLDGPNGDMFKSFDITNEDDCKWFNLQPISPEKARGMLDFFNRAWFKRSWIIQEALLAPKSNALFSTIATPFEVLSNFVRSLGDSTWFRKLTIAANHKYSGSLATPSFFNRLHEVTYRLGTRSFDSHDQYWKQPLPIDTVTRMFRTCEATDPRDNVYAFIGITENDVNQKGPQILPDYSKNVEEIYIDTTKLIMSSEGFNLD</sequence>
<dbReference type="InterPro" id="IPR052895">
    <property type="entry name" value="HetReg/Transcr_Mod"/>
</dbReference>
<feature type="domain" description="Heterokaryon incompatibility" evidence="1">
    <location>
        <begin position="71"/>
        <end position="259"/>
    </location>
</feature>
<dbReference type="Pfam" id="PF06985">
    <property type="entry name" value="HET"/>
    <property type="match status" value="1"/>
</dbReference>
<proteinExistence type="predicted"/>
<evidence type="ECO:0000313" key="3">
    <source>
        <dbReference type="Proteomes" id="UP000530670"/>
    </source>
</evidence>
<dbReference type="GeneID" id="59308134"/>
<dbReference type="PANTHER" id="PTHR24148:SF64">
    <property type="entry name" value="HETEROKARYON INCOMPATIBILITY DOMAIN-CONTAINING PROTEIN"/>
    <property type="match status" value="1"/>
</dbReference>
<dbReference type="PANTHER" id="PTHR24148">
    <property type="entry name" value="ANKYRIN REPEAT DOMAIN-CONTAINING PROTEIN 39 HOMOLOG-RELATED"/>
    <property type="match status" value="1"/>
</dbReference>
<protein>
    <submittedName>
        <fullName evidence="2">Het-domain protein</fullName>
    </submittedName>
</protein>
<dbReference type="Proteomes" id="UP000530670">
    <property type="component" value="Unassembled WGS sequence"/>
</dbReference>
<dbReference type="InterPro" id="IPR010730">
    <property type="entry name" value="HET"/>
</dbReference>
<evidence type="ECO:0000259" key="1">
    <source>
        <dbReference type="Pfam" id="PF06985"/>
    </source>
</evidence>
<dbReference type="EMBL" id="JAAQRI010000199">
    <property type="protein sequence ID" value="KAF5628115.1"/>
    <property type="molecule type" value="Genomic_DNA"/>
</dbReference>
<keyword evidence="3" id="KW-1185">Reference proteome</keyword>
<reference evidence="2 3" key="1">
    <citation type="submission" date="2020-05" db="EMBL/GenBank/DDBJ databases">
        <title>Identification and distribution of gene clusters putatively required for synthesis of sphingolipid metabolism inhibitors in phylogenetically diverse species of the filamentous fungus Fusarium.</title>
        <authorList>
            <person name="Kim H.-S."/>
            <person name="Busman M."/>
            <person name="Brown D.W."/>
            <person name="Divon H."/>
            <person name="Uhlig S."/>
            <person name="Proctor R.H."/>
        </authorList>
    </citation>
    <scope>NUCLEOTIDE SEQUENCE [LARGE SCALE GENOMIC DNA]</scope>
    <source>
        <strain evidence="2 3">NRRL 66243</strain>
    </source>
</reference>
<dbReference type="RefSeq" id="XP_037203948.1">
    <property type="nucleotide sequence ID" value="XM_037355864.1"/>
</dbReference>
<accession>A0A8H5VMT9</accession>
<organism evidence="2 3">
    <name type="scientific">Fusarium tjaetaba</name>
    <dbReference type="NCBI Taxonomy" id="1567544"/>
    <lineage>
        <taxon>Eukaryota</taxon>
        <taxon>Fungi</taxon>
        <taxon>Dikarya</taxon>
        <taxon>Ascomycota</taxon>
        <taxon>Pezizomycotina</taxon>
        <taxon>Sordariomycetes</taxon>
        <taxon>Hypocreomycetidae</taxon>
        <taxon>Hypocreales</taxon>
        <taxon>Nectriaceae</taxon>
        <taxon>Fusarium</taxon>
        <taxon>Fusarium fujikuroi species complex</taxon>
    </lineage>
</organism>
<dbReference type="OrthoDB" id="2157530at2759"/>